<proteinExistence type="predicted"/>
<evidence type="ECO:0000313" key="1">
    <source>
        <dbReference type="EMBL" id="KHG22487.1"/>
    </source>
</evidence>
<protein>
    <submittedName>
        <fullName evidence="1">Uncharacterized protein</fullName>
    </submittedName>
</protein>
<evidence type="ECO:0000313" key="2">
    <source>
        <dbReference type="Proteomes" id="UP000032142"/>
    </source>
</evidence>
<dbReference type="EMBL" id="KN421947">
    <property type="protein sequence ID" value="KHG22487.1"/>
    <property type="molecule type" value="Genomic_DNA"/>
</dbReference>
<sequence length="47" mass="5510">MLATRCYSHELLRIRNKRKTSAICRTFKTSTQNMKSLMTCHSYPKSS</sequence>
<keyword evidence="2" id="KW-1185">Reference proteome</keyword>
<name>A0A0B0PCB3_GOSAR</name>
<accession>A0A0B0PCB3</accession>
<dbReference type="Proteomes" id="UP000032142">
    <property type="component" value="Unassembled WGS sequence"/>
</dbReference>
<reference evidence="2" key="1">
    <citation type="submission" date="2014-09" db="EMBL/GenBank/DDBJ databases">
        <authorList>
            <person name="Mudge J."/>
            <person name="Ramaraj T."/>
            <person name="Lindquist I.E."/>
            <person name="Bharti A.K."/>
            <person name="Sundararajan A."/>
            <person name="Cameron C.T."/>
            <person name="Woodward J.E."/>
            <person name="May G.D."/>
            <person name="Brubaker C."/>
            <person name="Broadhvest J."/>
            <person name="Wilkins T.A."/>
        </authorList>
    </citation>
    <scope>NUCLEOTIDE SEQUENCE</scope>
    <source>
        <strain evidence="2">cv. AKA8401</strain>
    </source>
</reference>
<dbReference type="AlphaFoldDB" id="A0A0B0PCB3"/>
<organism evidence="1 2">
    <name type="scientific">Gossypium arboreum</name>
    <name type="common">Tree cotton</name>
    <name type="synonym">Gossypium nanking</name>
    <dbReference type="NCBI Taxonomy" id="29729"/>
    <lineage>
        <taxon>Eukaryota</taxon>
        <taxon>Viridiplantae</taxon>
        <taxon>Streptophyta</taxon>
        <taxon>Embryophyta</taxon>
        <taxon>Tracheophyta</taxon>
        <taxon>Spermatophyta</taxon>
        <taxon>Magnoliopsida</taxon>
        <taxon>eudicotyledons</taxon>
        <taxon>Gunneridae</taxon>
        <taxon>Pentapetalae</taxon>
        <taxon>rosids</taxon>
        <taxon>malvids</taxon>
        <taxon>Malvales</taxon>
        <taxon>Malvaceae</taxon>
        <taxon>Malvoideae</taxon>
        <taxon>Gossypium</taxon>
    </lineage>
</organism>
<gene>
    <name evidence="1" type="ORF">F383_29340</name>
</gene>